<keyword evidence="1" id="KW-1185">Reference proteome</keyword>
<dbReference type="GeneID" id="105272907"/>
<dbReference type="OrthoDB" id="10262032at2759"/>
<dbReference type="Proteomes" id="UP000694866">
    <property type="component" value="Unplaced"/>
</dbReference>
<organism evidence="1 2">
    <name type="scientific">Fopius arisanus</name>
    <dbReference type="NCBI Taxonomy" id="64838"/>
    <lineage>
        <taxon>Eukaryota</taxon>
        <taxon>Metazoa</taxon>
        <taxon>Ecdysozoa</taxon>
        <taxon>Arthropoda</taxon>
        <taxon>Hexapoda</taxon>
        <taxon>Insecta</taxon>
        <taxon>Pterygota</taxon>
        <taxon>Neoptera</taxon>
        <taxon>Endopterygota</taxon>
        <taxon>Hymenoptera</taxon>
        <taxon>Apocrita</taxon>
        <taxon>Ichneumonoidea</taxon>
        <taxon>Braconidae</taxon>
        <taxon>Opiinae</taxon>
        <taxon>Fopius</taxon>
    </lineage>
</organism>
<dbReference type="AlphaFoldDB" id="A0A9R1UAT0"/>
<evidence type="ECO:0000313" key="1">
    <source>
        <dbReference type="Proteomes" id="UP000694866"/>
    </source>
</evidence>
<dbReference type="InterPro" id="IPR007914">
    <property type="entry name" value="UPF0193"/>
</dbReference>
<dbReference type="Pfam" id="PF05250">
    <property type="entry name" value="UPF0193"/>
    <property type="match status" value="1"/>
</dbReference>
<gene>
    <name evidence="2" type="primary">LOC105272907</name>
</gene>
<dbReference type="PANTHER" id="PTHR28348:SF1">
    <property type="entry name" value="UPF0193 PROTEIN EVG1"/>
    <property type="match status" value="1"/>
</dbReference>
<name>A0A9R1UAT0_9HYME</name>
<accession>A0A9R1UAT0</accession>
<protein>
    <submittedName>
        <fullName evidence="2">UPF0193 protein EVG1 homolog isoform X1</fullName>
    </submittedName>
</protein>
<reference evidence="2" key="1">
    <citation type="submission" date="2025-08" db="UniProtKB">
        <authorList>
            <consortium name="RefSeq"/>
        </authorList>
    </citation>
    <scope>IDENTIFICATION</scope>
    <source>
        <strain evidence="2">USDA-PBARC FA_bdor</strain>
        <tissue evidence="2">Whole organism</tissue>
    </source>
</reference>
<sequence>MEHWKQSVKTGVGSLQNPPHIEYSDETKCLVKMLMEESKLSMIQRIPIKNAINRGEPLPLPSKVTTPQKDKHTTSFSHYWRKRSQEAIVNGGAYEREQYRRTTPLLNKDEQKRFLACMMTYGKEVPETPHKSVLRHCRQTELERRADVEHADYLTQGIRERIEFLQEMESLGLGKKYKSIIQDEIAQKISSIDSLPKKNSVKILMY</sequence>
<dbReference type="PANTHER" id="PTHR28348">
    <property type="entry name" value="UPF0193 PROTEIN EVG1"/>
    <property type="match status" value="1"/>
</dbReference>
<proteinExistence type="predicted"/>
<evidence type="ECO:0000313" key="2">
    <source>
        <dbReference type="RefSeq" id="XP_011313441.1"/>
    </source>
</evidence>
<dbReference type="RefSeq" id="XP_011313441.1">
    <property type="nucleotide sequence ID" value="XM_011315139.1"/>
</dbReference>
<dbReference type="KEGG" id="fas:105272907"/>